<proteinExistence type="predicted"/>
<dbReference type="EMBL" id="NBSH01000007">
    <property type="protein sequence ID" value="ORX36621.1"/>
    <property type="molecule type" value="Genomic_DNA"/>
</dbReference>
<reference evidence="2 3" key="1">
    <citation type="submission" date="2017-03" db="EMBL/GenBank/DDBJ databases">
        <title>Widespread Adenine N6-methylation of Active Genes in Fungi.</title>
        <authorList>
            <consortium name="DOE Joint Genome Institute"/>
            <person name="Mondo S.J."/>
            <person name="Dannebaum R.O."/>
            <person name="Kuo R.C."/>
            <person name="Louie K.B."/>
            <person name="Bewick A.J."/>
            <person name="Labutti K."/>
            <person name="Haridas S."/>
            <person name="Kuo A."/>
            <person name="Salamov A."/>
            <person name="Ahrendt S.R."/>
            <person name="Lau R."/>
            <person name="Bowen B.P."/>
            <person name="Lipzen A."/>
            <person name="Sullivan W."/>
            <person name="Andreopoulos W.B."/>
            <person name="Clum A."/>
            <person name="Lindquist E."/>
            <person name="Daum C."/>
            <person name="Northen T.R."/>
            <person name="Ramamoorthy G."/>
            <person name="Schmitz R.J."/>
            <person name="Gryganskyi A."/>
            <person name="Culley D."/>
            <person name="Magnuson J."/>
            <person name="James T.Y."/>
            <person name="O'Malley M.A."/>
            <person name="Stajich J.E."/>
            <person name="Spatafora J.W."/>
            <person name="Visel A."/>
            <person name="Grigoriev I.V."/>
        </authorList>
    </citation>
    <scope>NUCLEOTIDE SEQUENCE [LARGE SCALE GENOMIC DNA]</scope>
    <source>
        <strain evidence="2 3">NRRL Y-17943</strain>
    </source>
</reference>
<dbReference type="Proteomes" id="UP000193218">
    <property type="component" value="Unassembled WGS sequence"/>
</dbReference>
<organism evidence="2 3">
    <name type="scientific">Kockovaella imperatae</name>
    <dbReference type="NCBI Taxonomy" id="4999"/>
    <lineage>
        <taxon>Eukaryota</taxon>
        <taxon>Fungi</taxon>
        <taxon>Dikarya</taxon>
        <taxon>Basidiomycota</taxon>
        <taxon>Agaricomycotina</taxon>
        <taxon>Tremellomycetes</taxon>
        <taxon>Tremellales</taxon>
        <taxon>Cuniculitremaceae</taxon>
        <taxon>Kockovaella</taxon>
    </lineage>
</organism>
<gene>
    <name evidence="2" type="ORF">BD324DRAFT_457315</name>
</gene>
<feature type="compositionally biased region" description="Polar residues" evidence="1">
    <location>
        <begin position="12"/>
        <end position="22"/>
    </location>
</feature>
<dbReference type="RefSeq" id="XP_021870690.1">
    <property type="nucleotide sequence ID" value="XM_022012834.1"/>
</dbReference>
<name>A0A1Y1UEX1_9TREE</name>
<dbReference type="AlphaFoldDB" id="A0A1Y1UEX1"/>
<protein>
    <submittedName>
        <fullName evidence="2">Uncharacterized protein</fullName>
    </submittedName>
</protein>
<accession>A0A1Y1UEX1</accession>
<feature type="compositionally biased region" description="Pro residues" evidence="1">
    <location>
        <begin position="24"/>
        <end position="33"/>
    </location>
</feature>
<comment type="caution">
    <text evidence="2">The sequence shown here is derived from an EMBL/GenBank/DDBJ whole genome shotgun (WGS) entry which is preliminary data.</text>
</comment>
<evidence type="ECO:0000313" key="3">
    <source>
        <dbReference type="Proteomes" id="UP000193218"/>
    </source>
</evidence>
<dbReference type="InParanoid" id="A0A1Y1UEX1"/>
<dbReference type="STRING" id="4999.A0A1Y1UEX1"/>
<feature type="compositionally biased region" description="Low complexity" evidence="1">
    <location>
        <begin position="105"/>
        <end position="133"/>
    </location>
</feature>
<feature type="region of interest" description="Disordered" evidence="1">
    <location>
        <begin position="103"/>
        <end position="137"/>
    </location>
</feature>
<dbReference type="GeneID" id="33554642"/>
<evidence type="ECO:0000313" key="2">
    <source>
        <dbReference type="EMBL" id="ORX36621.1"/>
    </source>
</evidence>
<feature type="compositionally biased region" description="Pro residues" evidence="1">
    <location>
        <begin position="55"/>
        <end position="64"/>
    </location>
</feature>
<evidence type="ECO:0000256" key="1">
    <source>
        <dbReference type="SAM" id="MobiDB-lite"/>
    </source>
</evidence>
<sequence>MMPRLPLPTQLRKPSNPSKQSQHPAPPLPPHPPTSSSNLKSVRSFRRKDTFPLARLPPPPPPLPVHQSRIDRLVFLDTPTAHSHYKPLNIMVPPVSVTVRAAETPVSPSSSRKAVKASATASAPSSRPPTTRSDPFYGHEETAVLCARFVSHSSSH</sequence>
<keyword evidence="3" id="KW-1185">Reference proteome</keyword>
<feature type="region of interest" description="Disordered" evidence="1">
    <location>
        <begin position="1"/>
        <end position="66"/>
    </location>
</feature>